<evidence type="ECO:0000256" key="2">
    <source>
        <dbReference type="ARBA" id="ARBA00004496"/>
    </source>
</evidence>
<keyword evidence="5" id="KW-0963">Cytoplasm</keyword>
<proteinExistence type="inferred from homology"/>
<protein>
    <recommendedName>
        <fullName evidence="4">Protein HRI1</fullName>
    </recommendedName>
</protein>
<comment type="similarity">
    <text evidence="3">Belongs to the HRI1 family.</text>
</comment>
<gene>
    <name evidence="7" type="ORF">HGRIS_010296</name>
</gene>
<evidence type="ECO:0000256" key="1">
    <source>
        <dbReference type="ARBA" id="ARBA00004123"/>
    </source>
</evidence>
<name>A0ABR3J3V5_9AGAR</name>
<dbReference type="InterPro" id="IPR038744">
    <property type="entry name" value="Hri1_N"/>
</dbReference>
<dbReference type="EMBL" id="JASNQZ010000012">
    <property type="protein sequence ID" value="KAL0950326.1"/>
    <property type="molecule type" value="Genomic_DNA"/>
</dbReference>
<evidence type="ECO:0000313" key="7">
    <source>
        <dbReference type="EMBL" id="KAL0950326.1"/>
    </source>
</evidence>
<accession>A0ABR3J3V5</accession>
<evidence type="ECO:0000256" key="4">
    <source>
        <dbReference type="ARBA" id="ARBA00017063"/>
    </source>
</evidence>
<evidence type="ECO:0000256" key="3">
    <source>
        <dbReference type="ARBA" id="ARBA00005229"/>
    </source>
</evidence>
<comment type="subcellular location">
    <subcellularLocation>
        <location evidence="2">Cytoplasm</location>
    </subcellularLocation>
    <subcellularLocation>
        <location evidence="1">Nucleus</location>
    </subcellularLocation>
</comment>
<dbReference type="CDD" id="cd11692">
    <property type="entry name" value="HRI1_N_like"/>
    <property type="match status" value="1"/>
</dbReference>
<dbReference type="InterPro" id="IPR031818">
    <property type="entry name" value="Hri1"/>
</dbReference>
<evidence type="ECO:0000256" key="5">
    <source>
        <dbReference type="ARBA" id="ARBA00022490"/>
    </source>
</evidence>
<dbReference type="InterPro" id="IPR043047">
    <property type="entry name" value="Hri1_N_sf"/>
</dbReference>
<organism evidence="7 8">
    <name type="scientific">Hohenbuehelia grisea</name>
    <dbReference type="NCBI Taxonomy" id="104357"/>
    <lineage>
        <taxon>Eukaryota</taxon>
        <taxon>Fungi</taxon>
        <taxon>Dikarya</taxon>
        <taxon>Basidiomycota</taxon>
        <taxon>Agaricomycotina</taxon>
        <taxon>Agaricomycetes</taxon>
        <taxon>Agaricomycetidae</taxon>
        <taxon>Agaricales</taxon>
        <taxon>Pleurotineae</taxon>
        <taxon>Pleurotaceae</taxon>
        <taxon>Hohenbuehelia</taxon>
    </lineage>
</organism>
<dbReference type="Gene3D" id="2.40.128.320">
    <property type="entry name" value="Protein HRI1, N-terminal domain"/>
    <property type="match status" value="1"/>
</dbReference>
<dbReference type="Pfam" id="PF16815">
    <property type="entry name" value="HRI1"/>
    <property type="match status" value="1"/>
</dbReference>
<dbReference type="Proteomes" id="UP001556367">
    <property type="component" value="Unassembled WGS sequence"/>
</dbReference>
<reference evidence="8" key="1">
    <citation type="submission" date="2024-06" db="EMBL/GenBank/DDBJ databases">
        <title>Multi-omics analyses provide insights into the biosynthesis of the anticancer antibiotic pleurotin in Hohenbuehelia grisea.</title>
        <authorList>
            <person name="Weaver J.A."/>
            <person name="Alberti F."/>
        </authorList>
    </citation>
    <scope>NUCLEOTIDE SEQUENCE [LARGE SCALE GENOMIC DNA]</scope>
    <source>
        <strain evidence="8">T-177</strain>
    </source>
</reference>
<comment type="caution">
    <text evidence="7">The sequence shown here is derived from an EMBL/GenBank/DDBJ whole genome shotgun (WGS) entry which is preliminary data.</text>
</comment>
<keyword evidence="6" id="KW-0539">Nucleus</keyword>
<sequence>MPAFISRRVSIRWIPESATEPTDTIVLTGEGSYFLDARFLKIGGGLDWAFAGRRIAESPDCTRFVHLIDSRTLDAEEVVDQGTNIPLPNGTTLEKGTMVNPETGKMTDYEEIWEDIDHDCGNGSSSLFLRSDDSRTWQARVGDYETAMGRHEDGAFWAWRAKRSDGNEAWKLIRAVGDGPVNHLPGPELTKDWELGTTVNWSNSNWTVLDKS</sequence>
<keyword evidence="8" id="KW-1185">Reference proteome</keyword>
<evidence type="ECO:0000256" key="6">
    <source>
        <dbReference type="ARBA" id="ARBA00023242"/>
    </source>
</evidence>
<evidence type="ECO:0000313" key="8">
    <source>
        <dbReference type="Proteomes" id="UP001556367"/>
    </source>
</evidence>